<organism evidence="4 5">
    <name type="scientific">Bacillus taeanensis</name>
    <dbReference type="NCBI Taxonomy" id="273032"/>
    <lineage>
        <taxon>Bacteria</taxon>
        <taxon>Bacillati</taxon>
        <taxon>Bacillota</taxon>
        <taxon>Bacilli</taxon>
        <taxon>Bacillales</taxon>
        <taxon>Bacillaceae</taxon>
        <taxon>Bacillus</taxon>
    </lineage>
</organism>
<accession>A0A366XZ83</accession>
<dbReference type="InterPro" id="IPR036582">
    <property type="entry name" value="Mao_N_sf"/>
</dbReference>
<comment type="caution">
    <text evidence="4">The sequence shown here is derived from an EMBL/GenBank/DDBJ whole genome shotgun (WGS) entry which is preliminary data.</text>
</comment>
<dbReference type="Pfam" id="PF07833">
    <property type="entry name" value="Cu_amine_oxidN1"/>
    <property type="match status" value="1"/>
</dbReference>
<evidence type="ECO:0000313" key="4">
    <source>
        <dbReference type="EMBL" id="RBW69241.1"/>
    </source>
</evidence>
<dbReference type="AlphaFoldDB" id="A0A366XZ83"/>
<proteinExistence type="predicted"/>
<dbReference type="InterPro" id="IPR011105">
    <property type="entry name" value="Cell_wall_hydrolase_SleB"/>
</dbReference>
<dbReference type="SUPFAM" id="SSF54106">
    <property type="entry name" value="LysM domain"/>
    <property type="match status" value="1"/>
</dbReference>
<dbReference type="InterPro" id="IPR001387">
    <property type="entry name" value="Cro/C1-type_HTH"/>
</dbReference>
<feature type="domain" description="LysM" evidence="3">
    <location>
        <begin position="154"/>
        <end position="197"/>
    </location>
</feature>
<dbReference type="PROSITE" id="PS51782">
    <property type="entry name" value="LYSM"/>
    <property type="match status" value="1"/>
</dbReference>
<keyword evidence="1" id="KW-1133">Transmembrane helix</keyword>
<evidence type="ECO:0000259" key="3">
    <source>
        <dbReference type="PROSITE" id="PS51782"/>
    </source>
</evidence>
<dbReference type="SMART" id="SM00257">
    <property type="entry name" value="LysM"/>
    <property type="match status" value="1"/>
</dbReference>
<protein>
    <submittedName>
        <fullName evidence="4">Uncharacterized protein</fullName>
    </submittedName>
</protein>
<evidence type="ECO:0000256" key="1">
    <source>
        <dbReference type="SAM" id="Phobius"/>
    </source>
</evidence>
<keyword evidence="5" id="KW-1185">Reference proteome</keyword>
<evidence type="ECO:0000259" key="2">
    <source>
        <dbReference type="PROSITE" id="PS50943"/>
    </source>
</evidence>
<dbReference type="InterPro" id="IPR012854">
    <property type="entry name" value="Cu_amine_oxidase-like_N"/>
</dbReference>
<dbReference type="Gene3D" id="3.10.350.10">
    <property type="entry name" value="LysM domain"/>
    <property type="match status" value="1"/>
</dbReference>
<dbReference type="Gene3D" id="1.10.10.2520">
    <property type="entry name" value="Cell wall hydrolase SleB, domain 1"/>
    <property type="match status" value="1"/>
</dbReference>
<dbReference type="PROSITE" id="PS50943">
    <property type="entry name" value="HTH_CROC1"/>
    <property type="match status" value="1"/>
</dbReference>
<dbReference type="InterPro" id="IPR018392">
    <property type="entry name" value="LysM"/>
</dbReference>
<dbReference type="OrthoDB" id="9785345at2"/>
<keyword evidence="1" id="KW-0812">Transmembrane</keyword>
<reference evidence="4 5" key="1">
    <citation type="submission" date="2018-07" db="EMBL/GenBank/DDBJ databases">
        <title>Lottiidibacillus patelloidae gen. nov., sp. nov., isolated from the intestinal tract of a marine limpet and the reclassification of B. taeanensis BH030017T, B. algicola KMM 3737T and B. hwajinpoensis SW-72T as genus Lottiidibacillus.</title>
        <authorList>
            <person name="Liu R."/>
            <person name="Huang Z."/>
        </authorList>
    </citation>
    <scope>NUCLEOTIDE SEQUENCE [LARGE SCALE GENOMIC DNA]</scope>
    <source>
        <strain evidence="4 5">BH030017</strain>
    </source>
</reference>
<sequence>MLENRGTIRFPISFALFFAVIFTVMVYHPAQSKAAANIAVLLNGKEIKSATALTLIKNDRTYVPIRFLSEEIGAEVKWDSLNRKVSISFKDNRHIELWIDSIQYEVNGERRMMDVTPFIKEGRTMVPLRFAAEGMGLNVRWDNVIRTVILDEVGLHTVITNDTLYRLSQFYNTTVDELIRLNNLNSTNIYLGQVLKVPAAQKITGPVNITSSLSDSELEWLAKIITAEARGESMQGQVAVGAVIMNRVSSSEFPNTVEEVVLQQNNGHYQFTPVASGAIYSINPTSENIEAAIRAANGEDPTNGSLFFYNPSIITSDWIKSRTVSTIIGNHVFAF</sequence>
<dbReference type="Gene3D" id="6.20.240.60">
    <property type="match status" value="1"/>
</dbReference>
<dbReference type="SUPFAM" id="SSF55383">
    <property type="entry name" value="Copper amine oxidase, domain N"/>
    <property type="match status" value="1"/>
</dbReference>
<dbReference type="InterPro" id="IPR042047">
    <property type="entry name" value="SleB_dom1"/>
</dbReference>
<keyword evidence="1" id="KW-0472">Membrane</keyword>
<feature type="transmembrane region" description="Helical" evidence="1">
    <location>
        <begin position="12"/>
        <end position="30"/>
    </location>
</feature>
<dbReference type="InterPro" id="IPR036779">
    <property type="entry name" value="LysM_dom_sf"/>
</dbReference>
<name>A0A366XZ83_9BACI</name>
<dbReference type="Gene3D" id="3.30.457.10">
    <property type="entry name" value="Copper amine oxidase-like, N-terminal domain"/>
    <property type="match status" value="2"/>
</dbReference>
<evidence type="ECO:0000313" key="5">
    <source>
        <dbReference type="Proteomes" id="UP000253314"/>
    </source>
</evidence>
<dbReference type="GO" id="GO:0016787">
    <property type="term" value="F:hydrolase activity"/>
    <property type="evidence" value="ECO:0007669"/>
    <property type="project" value="InterPro"/>
</dbReference>
<dbReference type="Pfam" id="PF07486">
    <property type="entry name" value="Hydrolase_2"/>
    <property type="match status" value="1"/>
</dbReference>
<dbReference type="EMBL" id="QOCW01000012">
    <property type="protein sequence ID" value="RBW69241.1"/>
    <property type="molecule type" value="Genomic_DNA"/>
</dbReference>
<feature type="domain" description="HTH cro/C1-type" evidence="2">
    <location>
        <begin position="157"/>
        <end position="178"/>
    </location>
</feature>
<dbReference type="RefSeq" id="WP_113806448.1">
    <property type="nucleotide sequence ID" value="NZ_QOCW01000012.1"/>
</dbReference>
<dbReference type="CDD" id="cd00118">
    <property type="entry name" value="LysM"/>
    <property type="match status" value="1"/>
</dbReference>
<dbReference type="Pfam" id="PF01476">
    <property type="entry name" value="LysM"/>
    <property type="match status" value="1"/>
</dbReference>
<dbReference type="Proteomes" id="UP000253314">
    <property type="component" value="Unassembled WGS sequence"/>
</dbReference>
<gene>
    <name evidence="4" type="ORF">DS031_12750</name>
</gene>